<evidence type="ECO:0000259" key="5">
    <source>
        <dbReference type="Pfam" id="PF08245"/>
    </source>
</evidence>
<organism evidence="6 7">
    <name type="scientific">bacterium (Candidatus Gribaldobacteria) CG23_combo_of_CG06-09_8_20_14_all_37_87_8</name>
    <dbReference type="NCBI Taxonomy" id="2014278"/>
    <lineage>
        <taxon>Bacteria</taxon>
        <taxon>Candidatus Gribaldobacteria</taxon>
    </lineage>
</organism>
<dbReference type="Pfam" id="PF08245">
    <property type="entry name" value="Mur_ligase_M"/>
    <property type="match status" value="1"/>
</dbReference>
<evidence type="ECO:0000256" key="4">
    <source>
        <dbReference type="SAM" id="Phobius"/>
    </source>
</evidence>
<evidence type="ECO:0000313" key="6">
    <source>
        <dbReference type="EMBL" id="PIP31361.1"/>
    </source>
</evidence>
<evidence type="ECO:0000256" key="1">
    <source>
        <dbReference type="ARBA" id="ARBA00022598"/>
    </source>
</evidence>
<reference evidence="6 7" key="1">
    <citation type="submission" date="2017-09" db="EMBL/GenBank/DDBJ databases">
        <title>Depth-based differentiation of microbial function through sediment-hosted aquifers and enrichment of novel symbionts in the deep terrestrial subsurface.</title>
        <authorList>
            <person name="Probst A.J."/>
            <person name="Ladd B."/>
            <person name="Jarett J.K."/>
            <person name="Geller-Mcgrath D.E."/>
            <person name="Sieber C.M."/>
            <person name="Emerson J.B."/>
            <person name="Anantharaman K."/>
            <person name="Thomas B.C."/>
            <person name="Malmstrom R."/>
            <person name="Stieglmeier M."/>
            <person name="Klingl A."/>
            <person name="Woyke T."/>
            <person name="Ryan C.M."/>
            <person name="Banfield J.F."/>
        </authorList>
    </citation>
    <scope>NUCLEOTIDE SEQUENCE [LARGE SCALE GENOMIC DNA]</scope>
    <source>
        <strain evidence="6">CG23_combo_of_CG06-09_8_20_14_all_37_87_8</strain>
    </source>
</reference>
<keyword evidence="4" id="KW-1133">Transmembrane helix</keyword>
<dbReference type="EMBL" id="PCSB01000085">
    <property type="protein sequence ID" value="PIP31361.1"/>
    <property type="molecule type" value="Genomic_DNA"/>
</dbReference>
<keyword evidence="2" id="KW-0547">Nucleotide-binding</keyword>
<dbReference type="InterPro" id="IPR051046">
    <property type="entry name" value="MurCDEF_CellWall_CoF430Synth"/>
</dbReference>
<feature type="transmembrane region" description="Helical" evidence="4">
    <location>
        <begin position="6"/>
        <end position="28"/>
    </location>
</feature>
<keyword evidence="1" id="KW-0436">Ligase</keyword>
<evidence type="ECO:0000256" key="2">
    <source>
        <dbReference type="ARBA" id="ARBA00022741"/>
    </source>
</evidence>
<sequence length="561" mass="62593">MMSSTFKLFLFCFVVLFTEKALFWLYLWQLKNYHLKRLMAHLTTHQGKHLLLNLQNIILASSILWLALITLLKEKDAFTTFYVFGLFILNLALAGLTLKALVSFILLKSKRPVLTKKSGLLILTILLLGTIFTLIFLPFQENAILAFLVILFLEPIIISAVVLALEPLTVYKRKQILEKAKVKRANLPDLKVIAITGSYGKTSVKEYIYQILKEKFGEEAVVKTEKHINAEIGIAQIILNKINKKTKVFIVEVGAYEKGKIKEVCKMVKPDIAVLTGINNQHLSTFGSQENIVQAKFEVIEGLNNQGVGVYNLDSPLITNKKKLITNNKIKTITCSAKQEADIMAADIMTQKETISFKAFSKTGGSAQFNLRALGKQTVENVLLAVAVAQELTIPLKKSADVLAENNIGQEATKLIKQGLCDVLLTDYSANLTGVLADLEYLKLWSGKKIIIMPCLIELGKTAKETHFQIGENISKVCNLAIITSCDYFKELKQGALKNNPSFEDKIIYLQNPKQITKKINAILSLSKDASSKKDNVDNVVLIEGRVNKAVILAIENYQKS</sequence>
<comment type="caution">
    <text evidence="6">The sequence shown here is derived from an EMBL/GenBank/DDBJ whole genome shotgun (WGS) entry which is preliminary data.</text>
</comment>
<keyword evidence="3" id="KW-0067">ATP-binding</keyword>
<gene>
    <name evidence="6" type="ORF">COX24_03990</name>
</gene>
<dbReference type="PANTHER" id="PTHR43024:SF1">
    <property type="entry name" value="UDP-N-ACETYLMURAMOYL-TRIPEPTIDE--D-ALANYL-D-ALANINE LIGASE"/>
    <property type="match status" value="1"/>
</dbReference>
<keyword evidence="4" id="KW-0812">Transmembrane</keyword>
<accession>A0A2G9ZE28</accession>
<feature type="transmembrane region" description="Helical" evidence="4">
    <location>
        <begin position="119"/>
        <end position="137"/>
    </location>
</feature>
<name>A0A2G9ZE28_9BACT</name>
<dbReference type="Proteomes" id="UP000230447">
    <property type="component" value="Unassembled WGS sequence"/>
</dbReference>
<dbReference type="AlphaFoldDB" id="A0A2G9ZE28"/>
<evidence type="ECO:0000256" key="3">
    <source>
        <dbReference type="ARBA" id="ARBA00022840"/>
    </source>
</evidence>
<dbReference type="GO" id="GO:0016881">
    <property type="term" value="F:acid-amino acid ligase activity"/>
    <property type="evidence" value="ECO:0007669"/>
    <property type="project" value="InterPro"/>
</dbReference>
<dbReference type="InterPro" id="IPR036565">
    <property type="entry name" value="Mur-like_cat_sf"/>
</dbReference>
<dbReference type="Gene3D" id="3.90.190.20">
    <property type="entry name" value="Mur ligase, C-terminal domain"/>
    <property type="match status" value="1"/>
</dbReference>
<dbReference type="InterPro" id="IPR036615">
    <property type="entry name" value="Mur_ligase_C_dom_sf"/>
</dbReference>
<dbReference type="InterPro" id="IPR013221">
    <property type="entry name" value="Mur_ligase_cen"/>
</dbReference>
<feature type="domain" description="Mur ligase central" evidence="5">
    <location>
        <begin position="195"/>
        <end position="389"/>
    </location>
</feature>
<proteinExistence type="predicted"/>
<dbReference type="SUPFAM" id="SSF53244">
    <property type="entry name" value="MurD-like peptide ligases, peptide-binding domain"/>
    <property type="match status" value="1"/>
</dbReference>
<dbReference type="PANTHER" id="PTHR43024">
    <property type="entry name" value="UDP-N-ACETYLMURAMOYL-TRIPEPTIDE--D-ALANYL-D-ALANINE LIGASE"/>
    <property type="match status" value="1"/>
</dbReference>
<dbReference type="GO" id="GO:0005524">
    <property type="term" value="F:ATP binding"/>
    <property type="evidence" value="ECO:0007669"/>
    <property type="project" value="UniProtKB-KW"/>
</dbReference>
<protein>
    <recommendedName>
        <fullName evidence="5">Mur ligase central domain-containing protein</fullName>
    </recommendedName>
</protein>
<evidence type="ECO:0000313" key="7">
    <source>
        <dbReference type="Proteomes" id="UP000230447"/>
    </source>
</evidence>
<dbReference type="SUPFAM" id="SSF53623">
    <property type="entry name" value="MurD-like peptide ligases, catalytic domain"/>
    <property type="match status" value="1"/>
</dbReference>
<keyword evidence="4" id="KW-0472">Membrane</keyword>
<feature type="transmembrane region" description="Helical" evidence="4">
    <location>
        <begin position="143"/>
        <end position="165"/>
    </location>
</feature>
<feature type="transmembrane region" description="Helical" evidence="4">
    <location>
        <begin position="81"/>
        <end position="107"/>
    </location>
</feature>
<feature type="transmembrane region" description="Helical" evidence="4">
    <location>
        <begin position="49"/>
        <end position="69"/>
    </location>
</feature>
<dbReference type="Gene3D" id="3.40.1190.10">
    <property type="entry name" value="Mur-like, catalytic domain"/>
    <property type="match status" value="1"/>
</dbReference>